<dbReference type="EMBL" id="CP001778">
    <property type="protein sequence ID" value="ADD40832.1"/>
    <property type="molecule type" value="Genomic_DNA"/>
</dbReference>
<dbReference type="OrthoDB" id="5184723at2"/>
<proteinExistence type="predicted"/>
<evidence type="ECO:0000256" key="4">
    <source>
        <dbReference type="ARBA" id="ARBA00023098"/>
    </source>
</evidence>
<keyword evidence="5 7" id="KW-0012">Acyltransferase</keyword>
<evidence type="ECO:0000256" key="2">
    <source>
        <dbReference type="ARBA" id="ARBA00022516"/>
    </source>
</evidence>
<gene>
    <name evidence="7" type="ordered locus">Snas_1122</name>
</gene>
<evidence type="ECO:0000259" key="6">
    <source>
        <dbReference type="SMART" id="SM00563"/>
    </source>
</evidence>
<keyword evidence="8" id="KW-1185">Reference proteome</keyword>
<evidence type="ECO:0000313" key="7">
    <source>
        <dbReference type="EMBL" id="ADD40832.1"/>
    </source>
</evidence>
<dbReference type="GO" id="GO:0006654">
    <property type="term" value="P:phosphatidic acid biosynthetic process"/>
    <property type="evidence" value="ECO:0007669"/>
    <property type="project" value="TreeGrafter"/>
</dbReference>
<dbReference type="SUPFAM" id="SSF69593">
    <property type="entry name" value="Glycerol-3-phosphate (1)-acyltransferase"/>
    <property type="match status" value="1"/>
</dbReference>
<evidence type="ECO:0000256" key="5">
    <source>
        <dbReference type="ARBA" id="ARBA00023315"/>
    </source>
</evidence>
<keyword evidence="4" id="KW-0443">Lipid metabolism</keyword>
<feature type="domain" description="Phospholipid/glycerol acyltransferase" evidence="6">
    <location>
        <begin position="72"/>
        <end position="184"/>
    </location>
</feature>
<accession>D3QB15</accession>
<organism evidence="7 8">
    <name type="scientific">Stackebrandtia nassauensis (strain DSM 44728 / CIP 108903 / NRRL B-16338 / NBRC 102104 / LLR-40K-21)</name>
    <dbReference type="NCBI Taxonomy" id="446470"/>
    <lineage>
        <taxon>Bacteria</taxon>
        <taxon>Bacillati</taxon>
        <taxon>Actinomycetota</taxon>
        <taxon>Actinomycetes</taxon>
        <taxon>Glycomycetales</taxon>
        <taxon>Glycomycetaceae</taxon>
        <taxon>Stackebrandtia</taxon>
    </lineage>
</organism>
<evidence type="ECO:0000313" key="8">
    <source>
        <dbReference type="Proteomes" id="UP000000844"/>
    </source>
</evidence>
<keyword evidence="2" id="KW-0444">Lipid biosynthesis</keyword>
<evidence type="ECO:0000256" key="1">
    <source>
        <dbReference type="ARBA" id="ARBA00005189"/>
    </source>
</evidence>
<dbReference type="PANTHER" id="PTHR10434:SF64">
    <property type="entry name" value="1-ACYL-SN-GLYCEROL-3-PHOSPHATE ACYLTRANSFERASE-RELATED"/>
    <property type="match status" value="1"/>
</dbReference>
<dbReference type="KEGG" id="sna:Snas_1122"/>
<reference evidence="7 8" key="1">
    <citation type="journal article" date="2009" name="Stand. Genomic Sci.">
        <title>Complete genome sequence of Stackebrandtia nassauensis type strain (LLR-40K-21).</title>
        <authorList>
            <person name="Munk C."/>
            <person name="Lapidus A."/>
            <person name="Copeland A."/>
            <person name="Jando M."/>
            <person name="Mayilraj S."/>
            <person name="Glavina Del Rio T."/>
            <person name="Nolan M."/>
            <person name="Chen F."/>
            <person name="Lucas S."/>
            <person name="Tice H."/>
            <person name="Cheng J.F."/>
            <person name="Han C."/>
            <person name="Detter J.C."/>
            <person name="Bruce D."/>
            <person name="Goodwin L."/>
            <person name="Chain P."/>
            <person name="Pitluck S."/>
            <person name="Goker M."/>
            <person name="Ovchinikova G."/>
            <person name="Pati A."/>
            <person name="Ivanova N."/>
            <person name="Mavromatis K."/>
            <person name="Chen A."/>
            <person name="Palaniappan K."/>
            <person name="Land M."/>
            <person name="Hauser L."/>
            <person name="Chang Y.J."/>
            <person name="Jeffries C.D."/>
            <person name="Bristow J."/>
            <person name="Eisen J.A."/>
            <person name="Markowitz V."/>
            <person name="Hugenholtz P."/>
            <person name="Kyrpides N.C."/>
            <person name="Klenk H.P."/>
        </authorList>
    </citation>
    <scope>NUCLEOTIDE SEQUENCE [LARGE SCALE GENOMIC DNA]</scope>
    <source>
        <strain evidence="8">DSM 44728 / CIP 108903 / NRRL B-16338 / NBRC 102104 / LLR-40K-21</strain>
    </source>
</reference>
<evidence type="ECO:0000256" key="3">
    <source>
        <dbReference type="ARBA" id="ARBA00022679"/>
    </source>
</evidence>
<dbReference type="CDD" id="cd07989">
    <property type="entry name" value="LPLAT_AGPAT-like"/>
    <property type="match status" value="1"/>
</dbReference>
<dbReference type="GO" id="GO:0003841">
    <property type="term" value="F:1-acylglycerol-3-phosphate O-acyltransferase activity"/>
    <property type="evidence" value="ECO:0007669"/>
    <property type="project" value="TreeGrafter"/>
</dbReference>
<name>D3QB15_STANL</name>
<dbReference type="AlphaFoldDB" id="D3QB15"/>
<dbReference type="Proteomes" id="UP000000844">
    <property type="component" value="Chromosome"/>
</dbReference>
<dbReference type="eggNOG" id="COG0204">
    <property type="taxonomic scope" value="Bacteria"/>
</dbReference>
<dbReference type="PANTHER" id="PTHR10434">
    <property type="entry name" value="1-ACYL-SN-GLYCEROL-3-PHOSPHATE ACYLTRANSFERASE"/>
    <property type="match status" value="1"/>
</dbReference>
<dbReference type="InterPro" id="IPR002123">
    <property type="entry name" value="Plipid/glycerol_acylTrfase"/>
</dbReference>
<comment type="pathway">
    <text evidence="1">Lipid metabolism.</text>
</comment>
<dbReference type="STRING" id="446470.Snas_1122"/>
<protein>
    <submittedName>
        <fullName evidence="7">Phospholipid/glycerol acyltransferase</fullName>
    </submittedName>
</protein>
<dbReference type="Pfam" id="PF01553">
    <property type="entry name" value="Acyltransferase"/>
    <property type="match status" value="1"/>
</dbReference>
<sequence>MNGWFPSAPCQPHSCVDEPGRRAAWPRRLLRWGAVAAVLAAGILVPRPRLARALLRAAGVRVVVRGKAPRTGLVVGNHVSWLDVVVFVGWFGCRMLAKTEVRRWPVIGVAARRLRVLFIDRDSLRRLPETVDSVAEALRDGDLIGAFPEGTTWCGRAMGRFRPAVFQAAADSGAPVTPVALEFTVDGRRSSVAAFVGQDTVVASLSRVIAARGVRVEAQLLPPRTGSDRRVLASAAHEDVSRARGYGVGHVVVRAP</sequence>
<dbReference type="HOGENOM" id="CLU_027938_0_0_11"/>
<dbReference type="SMART" id="SM00563">
    <property type="entry name" value="PlsC"/>
    <property type="match status" value="1"/>
</dbReference>
<keyword evidence="3 7" id="KW-0808">Transferase</keyword>